<feature type="modified residue" description="4-aspartylphosphate" evidence="2">
    <location>
        <position position="56"/>
    </location>
</feature>
<name>A0A1V4HW63_NITVU</name>
<protein>
    <recommendedName>
        <fullName evidence="3">Response regulatory domain-containing protein</fullName>
    </recommendedName>
</protein>
<proteinExistence type="predicted"/>
<dbReference type="PROSITE" id="PS50110">
    <property type="entry name" value="RESPONSE_REGULATORY"/>
    <property type="match status" value="1"/>
</dbReference>
<dbReference type="Pfam" id="PF00072">
    <property type="entry name" value="Response_reg"/>
    <property type="match status" value="1"/>
</dbReference>
<dbReference type="GO" id="GO:0000160">
    <property type="term" value="P:phosphorelay signal transduction system"/>
    <property type="evidence" value="ECO:0007669"/>
    <property type="project" value="InterPro"/>
</dbReference>
<dbReference type="Gene3D" id="3.40.50.2300">
    <property type="match status" value="1"/>
</dbReference>
<dbReference type="RefSeq" id="WP_079447915.1">
    <property type="nucleotide sequence ID" value="NZ_MWPQ01000054.1"/>
</dbReference>
<feature type="domain" description="Response regulatory" evidence="3">
    <location>
        <begin position="7"/>
        <end position="90"/>
    </location>
</feature>
<organism evidence="4 5">
    <name type="scientific">Nitrobacter vulgaris</name>
    <dbReference type="NCBI Taxonomy" id="29421"/>
    <lineage>
        <taxon>Bacteria</taxon>
        <taxon>Pseudomonadati</taxon>
        <taxon>Pseudomonadota</taxon>
        <taxon>Alphaproteobacteria</taxon>
        <taxon>Hyphomicrobiales</taxon>
        <taxon>Nitrobacteraceae</taxon>
        <taxon>Nitrobacter</taxon>
    </lineage>
</organism>
<dbReference type="InterPro" id="IPR001789">
    <property type="entry name" value="Sig_transdc_resp-reg_receiver"/>
</dbReference>
<dbReference type="PANTHER" id="PTHR44591:SF25">
    <property type="entry name" value="CHEMOTAXIS TWO-COMPONENT RESPONSE REGULATOR"/>
    <property type="match status" value="1"/>
</dbReference>
<dbReference type="SUPFAM" id="SSF52172">
    <property type="entry name" value="CheY-like"/>
    <property type="match status" value="1"/>
</dbReference>
<comment type="caution">
    <text evidence="4">The sequence shown here is derived from an EMBL/GenBank/DDBJ whole genome shotgun (WGS) entry which is preliminary data.</text>
</comment>
<dbReference type="EMBL" id="MWPQ01000054">
    <property type="protein sequence ID" value="OPH81852.1"/>
    <property type="molecule type" value="Genomic_DNA"/>
</dbReference>
<dbReference type="STRING" id="29421.B2M20_15370"/>
<evidence type="ECO:0000313" key="5">
    <source>
        <dbReference type="Proteomes" id="UP000189940"/>
    </source>
</evidence>
<evidence type="ECO:0000259" key="3">
    <source>
        <dbReference type="PROSITE" id="PS50110"/>
    </source>
</evidence>
<evidence type="ECO:0000256" key="1">
    <source>
        <dbReference type="ARBA" id="ARBA00022553"/>
    </source>
</evidence>
<sequence length="90" mass="9644">MTVPASLIHIVDDDLSFRTSMSRLLRASGYQTALYESGNAFLKQPPADETGCILLDLQMAGIDGFGLQERLSSAGNILPIIFLTANGNIS</sequence>
<dbReference type="PANTHER" id="PTHR44591">
    <property type="entry name" value="STRESS RESPONSE REGULATOR PROTEIN 1"/>
    <property type="match status" value="1"/>
</dbReference>
<accession>A0A1V4HW63</accession>
<dbReference type="InterPro" id="IPR011006">
    <property type="entry name" value="CheY-like_superfamily"/>
</dbReference>
<keyword evidence="1 2" id="KW-0597">Phosphoprotein</keyword>
<keyword evidence="5" id="KW-1185">Reference proteome</keyword>
<reference evidence="4 5" key="1">
    <citation type="submission" date="2017-02" db="EMBL/GenBank/DDBJ databases">
        <title>Genome sequence of the nitrite-oxidizing bacterium Nitrobacter vulgaris strain Ab1.</title>
        <authorList>
            <person name="Mellbye B.L."/>
            <person name="Davis E.W."/>
            <person name="Spieck E."/>
            <person name="Chang J.H."/>
            <person name="Bottomley P.J."/>
            <person name="Sayavedra-Soto L.A."/>
        </authorList>
    </citation>
    <scope>NUCLEOTIDE SEQUENCE [LARGE SCALE GENOMIC DNA]</scope>
    <source>
        <strain evidence="4 5">Ab1</strain>
    </source>
</reference>
<evidence type="ECO:0000256" key="2">
    <source>
        <dbReference type="PROSITE-ProRule" id="PRU00169"/>
    </source>
</evidence>
<gene>
    <name evidence="4" type="ORF">B2M20_15370</name>
</gene>
<dbReference type="Proteomes" id="UP000189940">
    <property type="component" value="Unassembled WGS sequence"/>
</dbReference>
<dbReference type="OrthoDB" id="9782655at2"/>
<dbReference type="InterPro" id="IPR050595">
    <property type="entry name" value="Bact_response_regulator"/>
</dbReference>
<evidence type="ECO:0000313" key="4">
    <source>
        <dbReference type="EMBL" id="OPH81852.1"/>
    </source>
</evidence>
<dbReference type="AlphaFoldDB" id="A0A1V4HW63"/>